<evidence type="ECO:0000313" key="4">
    <source>
        <dbReference type="EMBL" id="HET46728.1"/>
    </source>
</evidence>
<keyword evidence="1" id="KW-0812">Transmembrane</keyword>
<evidence type="ECO:0000313" key="3">
    <source>
        <dbReference type="EMBL" id="HEQ87796.1"/>
    </source>
</evidence>
<feature type="transmembrane region" description="Helical" evidence="1">
    <location>
        <begin position="40"/>
        <end position="56"/>
    </location>
</feature>
<evidence type="ECO:0000256" key="2">
    <source>
        <dbReference type="SAM" id="SignalP"/>
    </source>
</evidence>
<dbReference type="RefSeq" id="WP_038048247.1">
    <property type="nucleotide sequence ID" value="NZ_JMFG01000011.1"/>
</dbReference>
<dbReference type="EMBL" id="DSHW01000008">
    <property type="protein sequence ID" value="HEQ87796.1"/>
    <property type="molecule type" value="Genomic_DNA"/>
</dbReference>
<keyword evidence="1" id="KW-0472">Membrane</keyword>
<reference evidence="3" key="2">
    <citation type="journal article" date="2020" name="mSystems">
        <title>Genome- and Community-Level Interaction Insights into Carbon Utilization and Element Cycling Functions of Hydrothermarchaeota in Hydrothermal Sediment.</title>
        <authorList>
            <person name="Zhou Z."/>
            <person name="Liu Y."/>
            <person name="Xu W."/>
            <person name="Pan J."/>
            <person name="Luo Z.H."/>
            <person name="Li M."/>
        </authorList>
    </citation>
    <scope>NUCLEOTIDE SEQUENCE [LARGE SCALE GENOMIC DNA]</scope>
    <source>
        <strain evidence="3">SpSt-186</strain>
        <strain evidence="4">SpSt-299</strain>
    </source>
</reference>
<comment type="caution">
    <text evidence="5">The sequence shown here is derived from an EMBL/GenBank/DDBJ whole genome shotgun (WGS) entry which is preliminary data.</text>
</comment>
<evidence type="ECO:0000256" key="1">
    <source>
        <dbReference type="SAM" id="Phobius"/>
    </source>
</evidence>
<keyword evidence="6" id="KW-1185">Reference proteome</keyword>
<name>A0A062XNM6_9BACT</name>
<organism evidence="5 6">
    <name type="scientific">Thermoanaerobaculum aquaticum</name>
    <dbReference type="NCBI Taxonomy" id="1312852"/>
    <lineage>
        <taxon>Bacteria</taxon>
        <taxon>Pseudomonadati</taxon>
        <taxon>Acidobacteriota</taxon>
        <taxon>Thermoanaerobaculia</taxon>
        <taxon>Thermoanaerobaculales</taxon>
        <taxon>Thermoanaerobaculaceae</taxon>
        <taxon>Thermoanaerobaculum</taxon>
    </lineage>
</organism>
<feature type="chain" id="PRO_5035983244" evidence="2">
    <location>
        <begin position="25"/>
        <end position="67"/>
    </location>
</feature>
<reference evidence="5 6" key="1">
    <citation type="submission" date="2014-04" db="EMBL/GenBank/DDBJ databases">
        <title>The Genome Sequence of Thermoanaerobaculum aquaticum MP-01, The First Cultivated Group 23 Acidobacterium.</title>
        <authorList>
            <person name="Stamps B.W."/>
            <person name="Losey N.A."/>
            <person name="Lawson P.A."/>
            <person name="Stevenson B.S."/>
        </authorList>
    </citation>
    <scope>NUCLEOTIDE SEQUENCE [LARGE SCALE GENOMIC DNA]</scope>
    <source>
        <strain evidence="5 6">MP-01</strain>
    </source>
</reference>
<evidence type="ECO:0000313" key="5">
    <source>
        <dbReference type="EMBL" id="KDA54192.1"/>
    </source>
</evidence>
<keyword evidence="1" id="KW-1133">Transmembrane helix</keyword>
<gene>
    <name evidence="5" type="ORF">EG19_01090</name>
    <name evidence="3" type="ORF">ENP06_00090</name>
    <name evidence="4" type="ORF">ENQ31_00980</name>
</gene>
<proteinExistence type="predicted"/>
<dbReference type="STRING" id="1312852.EG19_01090"/>
<accession>A0A062XNM6</accession>
<sequence length="67" mass="6617">MASKSPAALLFAVGLLLALLAAFADPLGLGGAPGFGWKQGLGVAVGLALAVVGWRVKGRANSSQAQQ</sequence>
<dbReference type="Proteomes" id="UP000027284">
    <property type="component" value="Unassembled WGS sequence"/>
</dbReference>
<dbReference type="EMBL" id="JMFG01000011">
    <property type="protein sequence ID" value="KDA54192.1"/>
    <property type="molecule type" value="Genomic_DNA"/>
</dbReference>
<evidence type="ECO:0000313" key="6">
    <source>
        <dbReference type="Proteomes" id="UP000027284"/>
    </source>
</evidence>
<keyword evidence="2" id="KW-0732">Signal</keyword>
<protein>
    <submittedName>
        <fullName evidence="5">Uncharacterized protein</fullName>
    </submittedName>
</protein>
<feature type="signal peptide" evidence="2">
    <location>
        <begin position="1"/>
        <end position="24"/>
    </location>
</feature>
<dbReference type="AlphaFoldDB" id="A0A062XNM6"/>
<dbReference type="EMBL" id="DSMR01000068">
    <property type="protein sequence ID" value="HET46728.1"/>
    <property type="molecule type" value="Genomic_DNA"/>
</dbReference>